<dbReference type="GO" id="GO:0005737">
    <property type="term" value="C:cytoplasm"/>
    <property type="evidence" value="ECO:0007669"/>
    <property type="project" value="UniProtKB-SubCell"/>
</dbReference>
<dbReference type="Proteomes" id="UP000234748">
    <property type="component" value="Unassembled WGS sequence"/>
</dbReference>
<keyword evidence="1 5" id="KW-0132">Cell division</keyword>
<keyword evidence="2 5" id="KW-0717">Septation</keyword>
<evidence type="ECO:0000256" key="2">
    <source>
        <dbReference type="ARBA" id="ARBA00023210"/>
    </source>
</evidence>
<organism evidence="6 7">
    <name type="scientific">Peribacillus deserti</name>
    <dbReference type="NCBI Taxonomy" id="673318"/>
    <lineage>
        <taxon>Bacteria</taxon>
        <taxon>Bacillati</taxon>
        <taxon>Bacillota</taxon>
        <taxon>Bacilli</taxon>
        <taxon>Bacillales</taxon>
        <taxon>Bacillaceae</taxon>
        <taxon>Peribacillus</taxon>
    </lineage>
</organism>
<comment type="subcellular location">
    <subcellularLocation>
        <location evidence="5">Cytoplasm</location>
    </subcellularLocation>
    <text evidence="5">Localizes to the division site, in a FtsZ-dependent manner.</text>
</comment>
<dbReference type="InterPro" id="IPR007561">
    <property type="entry name" value="Cell_div_SepF/SepF-rel"/>
</dbReference>
<keyword evidence="5" id="KW-0963">Cytoplasm</keyword>
<dbReference type="EMBL" id="PGUY01000026">
    <property type="protein sequence ID" value="PLT30241.1"/>
    <property type="molecule type" value="Genomic_DNA"/>
</dbReference>
<comment type="similarity">
    <text evidence="5">Belongs to the SepF family.</text>
</comment>
<evidence type="ECO:0000256" key="5">
    <source>
        <dbReference type="HAMAP-Rule" id="MF_01197"/>
    </source>
</evidence>
<name>A0A2N5M7B1_9BACI</name>
<dbReference type="GO" id="GO:0000917">
    <property type="term" value="P:division septum assembly"/>
    <property type="evidence" value="ECO:0007669"/>
    <property type="project" value="UniProtKB-KW"/>
</dbReference>
<dbReference type="RefSeq" id="WP_101641304.1">
    <property type="nucleotide sequence ID" value="NZ_PGUY01000026.1"/>
</dbReference>
<comment type="caution">
    <text evidence="6">The sequence shown here is derived from an EMBL/GenBank/DDBJ whole genome shotgun (WGS) entry which is preliminary data.</text>
</comment>
<evidence type="ECO:0000313" key="6">
    <source>
        <dbReference type="EMBL" id="PLT30241.1"/>
    </source>
</evidence>
<keyword evidence="7" id="KW-1185">Reference proteome</keyword>
<evidence type="ECO:0000256" key="1">
    <source>
        <dbReference type="ARBA" id="ARBA00022618"/>
    </source>
</evidence>
<dbReference type="OrthoDB" id="9815206at2"/>
<protein>
    <recommendedName>
        <fullName evidence="5">Cell division protein SepF</fullName>
    </recommendedName>
</protein>
<dbReference type="AlphaFoldDB" id="A0A2N5M7B1"/>
<evidence type="ECO:0000256" key="4">
    <source>
        <dbReference type="ARBA" id="ARBA00044936"/>
    </source>
</evidence>
<sequence length="146" mass="16680">MTLVSKFKSFFALDDEVEYREEIMEEEIEERRPSRGFKQPNQNVVSLQSVQKPNSKVILAEPRAYSEAQTVADELKNRRAVVVNLQKIDHDQAKRIVDFLSGTVYALGGDIQRIGTNIFLCTPDNVDVSGTITAFGHEQEYEEARW</sequence>
<evidence type="ECO:0000256" key="3">
    <source>
        <dbReference type="ARBA" id="ARBA00023306"/>
    </source>
</evidence>
<evidence type="ECO:0000313" key="7">
    <source>
        <dbReference type="Proteomes" id="UP000234748"/>
    </source>
</evidence>
<dbReference type="HAMAP" id="MF_01197">
    <property type="entry name" value="SepF"/>
    <property type="match status" value="1"/>
</dbReference>
<gene>
    <name evidence="5" type="primary">sepF</name>
    <name evidence="6" type="ORF">CUU66_08735</name>
</gene>
<dbReference type="InterPro" id="IPR023052">
    <property type="entry name" value="Cell_div_SepF"/>
</dbReference>
<dbReference type="GO" id="GO:0043093">
    <property type="term" value="P:FtsZ-dependent cytokinesis"/>
    <property type="evidence" value="ECO:0007669"/>
    <property type="project" value="UniProtKB-UniRule"/>
</dbReference>
<accession>A0A2N5M7B1</accession>
<dbReference type="PANTHER" id="PTHR35798:SF1">
    <property type="entry name" value="CELL DIVISION PROTEIN SEPF"/>
    <property type="match status" value="1"/>
</dbReference>
<dbReference type="PANTHER" id="PTHR35798">
    <property type="entry name" value="CELL DIVISION PROTEIN SEPF"/>
    <property type="match status" value="1"/>
</dbReference>
<reference evidence="6 7" key="1">
    <citation type="submission" date="2017-11" db="EMBL/GenBank/DDBJ databases">
        <title>Comparitive Functional Genomics of Dry Heat Resistant strains isolated from the Viking Spacecraft.</title>
        <authorList>
            <person name="Seuylemezian A."/>
            <person name="Cooper K."/>
            <person name="Vaishampayan P."/>
        </authorList>
    </citation>
    <scope>NUCLEOTIDE SEQUENCE [LARGE SCALE GENOMIC DNA]</scope>
    <source>
        <strain evidence="6 7">V1-29</strain>
    </source>
</reference>
<comment type="subunit">
    <text evidence="5">Homodimer. Interacts with FtsZ.</text>
</comment>
<comment type="function">
    <text evidence="4 5">Cell division protein that is part of the divisome complex and is recruited early to the Z-ring. Probably stimulates Z-ring formation, perhaps through the cross-linking of FtsZ protofilaments. Its function overlaps with FtsA.</text>
</comment>
<dbReference type="Gene3D" id="3.30.110.150">
    <property type="entry name" value="SepF-like protein"/>
    <property type="match status" value="1"/>
</dbReference>
<proteinExistence type="inferred from homology"/>
<dbReference type="Pfam" id="PF04472">
    <property type="entry name" value="SepF"/>
    <property type="match status" value="1"/>
</dbReference>
<keyword evidence="3 5" id="KW-0131">Cell cycle</keyword>
<dbReference type="InterPro" id="IPR038594">
    <property type="entry name" value="SepF-like_sf"/>
</dbReference>